<sequence length="158" mass="18485">MNPNTPDGGELGRHFVIQKSITIAFKKQSRRFDKLHLNQVLWDPDGSHSITTVLDKWENVDAPPGFLSRHWTLRSKILLFPGDAISFPDVCDKGRSIRNLFRNNRKDDSRTGQEEFRIEYNDIVDLHVEQRSRETIFRRGHWTLTLHISKGNINDVRH</sequence>
<accession>A0A0H2R7A5</accession>
<dbReference type="AlphaFoldDB" id="A0A0H2R7A5"/>
<organism evidence="1 2">
    <name type="scientific">Schizopora paradoxa</name>
    <dbReference type="NCBI Taxonomy" id="27342"/>
    <lineage>
        <taxon>Eukaryota</taxon>
        <taxon>Fungi</taxon>
        <taxon>Dikarya</taxon>
        <taxon>Basidiomycota</taxon>
        <taxon>Agaricomycotina</taxon>
        <taxon>Agaricomycetes</taxon>
        <taxon>Hymenochaetales</taxon>
        <taxon>Schizoporaceae</taxon>
        <taxon>Schizopora</taxon>
    </lineage>
</organism>
<protein>
    <submittedName>
        <fullName evidence="1">Uncharacterized protein</fullName>
    </submittedName>
</protein>
<dbReference type="Proteomes" id="UP000053477">
    <property type="component" value="Unassembled WGS sequence"/>
</dbReference>
<proteinExistence type="predicted"/>
<reference evidence="1 2" key="1">
    <citation type="submission" date="2015-04" db="EMBL/GenBank/DDBJ databases">
        <title>Complete genome sequence of Schizopora paradoxa KUC8140, a cosmopolitan wood degrader in East Asia.</title>
        <authorList>
            <consortium name="DOE Joint Genome Institute"/>
            <person name="Min B."/>
            <person name="Park H."/>
            <person name="Jang Y."/>
            <person name="Kim J.-J."/>
            <person name="Kim K.H."/>
            <person name="Pangilinan J."/>
            <person name="Lipzen A."/>
            <person name="Riley R."/>
            <person name="Grigoriev I.V."/>
            <person name="Spatafora J.W."/>
            <person name="Choi I.-G."/>
        </authorList>
    </citation>
    <scope>NUCLEOTIDE SEQUENCE [LARGE SCALE GENOMIC DNA]</scope>
    <source>
        <strain evidence="1 2">KUC8140</strain>
    </source>
</reference>
<dbReference type="InParanoid" id="A0A0H2R7A5"/>
<evidence type="ECO:0000313" key="2">
    <source>
        <dbReference type="Proteomes" id="UP000053477"/>
    </source>
</evidence>
<keyword evidence="2" id="KW-1185">Reference proteome</keyword>
<evidence type="ECO:0000313" key="1">
    <source>
        <dbReference type="EMBL" id="KLO07242.1"/>
    </source>
</evidence>
<dbReference type="EMBL" id="KQ086152">
    <property type="protein sequence ID" value="KLO07242.1"/>
    <property type="molecule type" value="Genomic_DNA"/>
</dbReference>
<name>A0A0H2R7A5_9AGAM</name>
<gene>
    <name evidence="1" type="ORF">SCHPADRAFT_657823</name>
</gene>